<feature type="compositionally biased region" description="Basic and acidic residues" evidence="1">
    <location>
        <begin position="103"/>
        <end position="146"/>
    </location>
</feature>
<accession>A0A8K0A5W7</accession>
<feature type="region of interest" description="Disordered" evidence="1">
    <location>
        <begin position="566"/>
        <end position="586"/>
    </location>
</feature>
<dbReference type="EMBL" id="OV696691">
    <property type="protein sequence ID" value="CAH1268602.1"/>
    <property type="molecule type" value="Genomic_DNA"/>
</dbReference>
<feature type="region of interest" description="Disordered" evidence="1">
    <location>
        <begin position="1"/>
        <end position="185"/>
    </location>
</feature>
<dbReference type="AlphaFoldDB" id="A0A8K0A5W7"/>
<evidence type="ECO:0000313" key="3">
    <source>
        <dbReference type="Proteomes" id="UP000838412"/>
    </source>
</evidence>
<feature type="compositionally biased region" description="Acidic residues" evidence="1">
    <location>
        <begin position="46"/>
        <end position="86"/>
    </location>
</feature>
<feature type="compositionally biased region" description="Polar residues" evidence="1">
    <location>
        <begin position="252"/>
        <end position="263"/>
    </location>
</feature>
<gene>
    <name evidence="2" type="primary">Hypp3963</name>
    <name evidence="2" type="ORF">BLAG_LOCUS21497</name>
</gene>
<feature type="region of interest" description="Disordered" evidence="1">
    <location>
        <begin position="219"/>
        <end position="332"/>
    </location>
</feature>
<feature type="compositionally biased region" description="Basic and acidic residues" evidence="1">
    <location>
        <begin position="461"/>
        <end position="478"/>
    </location>
</feature>
<evidence type="ECO:0000313" key="2">
    <source>
        <dbReference type="EMBL" id="CAH1268602.1"/>
    </source>
</evidence>
<proteinExistence type="predicted"/>
<feature type="region of interest" description="Disordered" evidence="1">
    <location>
        <begin position="599"/>
        <end position="627"/>
    </location>
</feature>
<name>A0A8K0A5W7_BRALA</name>
<feature type="compositionally biased region" description="Polar residues" evidence="1">
    <location>
        <begin position="11"/>
        <end position="21"/>
    </location>
</feature>
<dbReference type="OrthoDB" id="10032693at2759"/>
<keyword evidence="3" id="KW-1185">Reference proteome</keyword>
<feature type="compositionally biased region" description="Acidic residues" evidence="1">
    <location>
        <begin position="323"/>
        <end position="332"/>
    </location>
</feature>
<feature type="compositionally biased region" description="Low complexity" evidence="1">
    <location>
        <begin position="488"/>
        <end position="509"/>
    </location>
</feature>
<dbReference type="Proteomes" id="UP000838412">
    <property type="component" value="Chromosome 6"/>
</dbReference>
<feature type="compositionally biased region" description="Basic and acidic residues" evidence="1">
    <location>
        <begin position="1"/>
        <end position="10"/>
    </location>
</feature>
<sequence>MATVTEHTEQRAVTTCTQTDFQSEEDDEDVTTASEERIPLGQDVGQDAEEVAEDVAEELEEEVSDEEEKEEEEGVALEGDEEEDAPTEISLEIHVRKIQRIRQGHDSEMRGESGDCLKNGEDKNSLEDREDEGRTPSDGDEMEIHGKGLTTKMVENGTFPTETSKVNGNVTETTAENKPDGKDSMVKFVEGRPHAQGPLMLLPSSITQAQTHYVRYARTKTPTKSVGTDPLPESDVTDSSGRGVIHIEDTYRISQPPSYSRGQRQGKLSAVQGTTPSLVNVAPPGDIPGTSRRSVRSIPSPELEIKLHGGNYSEVRSHATGSDDGDSDVDDDEAWLDTSRKLTTTPASLPSDPDMTFDLINQRFRPRQAKSLASGRSRHHAVSRSYYRQALTIMSARCNSVARMRIVEGSTQAQGMDPTYYHYPDKYIYLEQDSQQPAPPIKVWRGYGGNLYFEPMECHSKPYADPDEKPNHRGETDSAKVTPKPARLSTALSSRTSKSSGSHTTSSSEHSARSEPGDRTHRQRTFPLTCVKLDKTVVLNRNNSSLQEDLSNIAGIEAVGSLRISYPKHTKQTPQTPPSKERNKSAKICKGSTLRTRNALNSKGGFRGLAVEGETRSPKTSPRNQVFGDHTSYMRTRFSEPIARHMDTSMSYARNAKTPCGTPVTPELYGYNNDRLPPLELVQASVRRRRDRSPDVVIPSVRMRDGRTSTASFETFSTVGNE</sequence>
<feature type="compositionally biased region" description="Basic and acidic residues" evidence="1">
    <location>
        <begin position="510"/>
        <end position="520"/>
    </location>
</feature>
<feature type="compositionally biased region" description="Polar residues" evidence="1">
    <location>
        <begin position="158"/>
        <end position="174"/>
    </location>
</feature>
<evidence type="ECO:0000256" key="1">
    <source>
        <dbReference type="SAM" id="MobiDB-lite"/>
    </source>
</evidence>
<organism evidence="2 3">
    <name type="scientific">Branchiostoma lanceolatum</name>
    <name type="common">Common lancelet</name>
    <name type="synonym">Amphioxus lanceolatum</name>
    <dbReference type="NCBI Taxonomy" id="7740"/>
    <lineage>
        <taxon>Eukaryota</taxon>
        <taxon>Metazoa</taxon>
        <taxon>Chordata</taxon>
        <taxon>Cephalochordata</taxon>
        <taxon>Leptocardii</taxon>
        <taxon>Amphioxiformes</taxon>
        <taxon>Branchiostomatidae</taxon>
        <taxon>Branchiostoma</taxon>
    </lineage>
</organism>
<protein>
    <submittedName>
        <fullName evidence="2">Hypp3963 protein</fullName>
    </submittedName>
</protein>
<feature type="compositionally biased region" description="Basic and acidic residues" evidence="1">
    <location>
        <begin position="175"/>
        <end position="185"/>
    </location>
</feature>
<reference evidence="2" key="1">
    <citation type="submission" date="2022-01" db="EMBL/GenBank/DDBJ databases">
        <authorList>
            <person name="Braso-Vives M."/>
        </authorList>
    </citation>
    <scope>NUCLEOTIDE SEQUENCE</scope>
</reference>
<feature type="region of interest" description="Disordered" evidence="1">
    <location>
        <begin position="461"/>
        <end position="527"/>
    </location>
</feature>